<accession>A0A9P0HN19</accession>
<gene>
    <name evidence="3" type="ORF">NEZAVI_LOCUS13352</name>
</gene>
<feature type="region of interest" description="Disordered" evidence="1">
    <location>
        <begin position="296"/>
        <end position="329"/>
    </location>
</feature>
<evidence type="ECO:0000313" key="4">
    <source>
        <dbReference type="Proteomes" id="UP001152798"/>
    </source>
</evidence>
<evidence type="ECO:0000256" key="1">
    <source>
        <dbReference type="SAM" id="MobiDB-lite"/>
    </source>
</evidence>
<dbReference type="OrthoDB" id="47276at2759"/>
<reference evidence="3" key="1">
    <citation type="submission" date="2022-01" db="EMBL/GenBank/DDBJ databases">
        <authorList>
            <person name="King R."/>
        </authorList>
    </citation>
    <scope>NUCLEOTIDE SEQUENCE</scope>
</reference>
<feature type="transmembrane region" description="Helical" evidence="2">
    <location>
        <begin position="256"/>
        <end position="278"/>
    </location>
</feature>
<evidence type="ECO:0000256" key="2">
    <source>
        <dbReference type="SAM" id="Phobius"/>
    </source>
</evidence>
<dbReference type="Proteomes" id="UP001152798">
    <property type="component" value="Chromosome 6"/>
</dbReference>
<name>A0A9P0HN19_NEZVI</name>
<organism evidence="3 4">
    <name type="scientific">Nezara viridula</name>
    <name type="common">Southern green stink bug</name>
    <name type="synonym">Cimex viridulus</name>
    <dbReference type="NCBI Taxonomy" id="85310"/>
    <lineage>
        <taxon>Eukaryota</taxon>
        <taxon>Metazoa</taxon>
        <taxon>Ecdysozoa</taxon>
        <taxon>Arthropoda</taxon>
        <taxon>Hexapoda</taxon>
        <taxon>Insecta</taxon>
        <taxon>Pterygota</taxon>
        <taxon>Neoptera</taxon>
        <taxon>Paraneoptera</taxon>
        <taxon>Hemiptera</taxon>
        <taxon>Heteroptera</taxon>
        <taxon>Panheteroptera</taxon>
        <taxon>Pentatomomorpha</taxon>
        <taxon>Pentatomoidea</taxon>
        <taxon>Pentatomidae</taxon>
        <taxon>Pentatominae</taxon>
        <taxon>Nezara</taxon>
    </lineage>
</organism>
<keyword evidence="2" id="KW-1133">Transmembrane helix</keyword>
<keyword evidence="2" id="KW-0812">Transmembrane</keyword>
<evidence type="ECO:0000313" key="3">
    <source>
        <dbReference type="EMBL" id="CAH1405061.1"/>
    </source>
</evidence>
<protein>
    <submittedName>
        <fullName evidence="3">Uncharacterized protein</fullName>
    </submittedName>
</protein>
<keyword evidence="2" id="KW-0472">Membrane</keyword>
<dbReference type="AlphaFoldDB" id="A0A9P0HN19"/>
<dbReference type="EMBL" id="OV725082">
    <property type="protein sequence ID" value="CAH1405061.1"/>
    <property type="molecule type" value="Genomic_DNA"/>
</dbReference>
<proteinExistence type="predicted"/>
<sequence length="329" mass="38138">MGLNTKILFAFSLVTNKILTSSHYTNYTLEDDKVCPVMPGPPKELSVGKDNRSAIIIKDTQYFKNWFGRWDFECRFIVKTKDRMGLFAVIQKMSFRRDIENDACIDYVQFRSVPKKKHIFSLFHREERENNKWSKKYCGQLHQYESIVKDEPPPTSQVAFNAYISKEGEIEVQIHVSNRKLERNFSIEIEMAFTSYMDCSVAPSTYKTCGDGYCIHKDYFSDNVVNCPFISCKDEPNCPKFVYDPTEFEKGLDTKVYVTAVTSIFLSFFLFLGCIMLCRYFDMLCWSEAAPQDHHRAGTELEQVSPTAPPPESPDKDLPPAYETLFPER</sequence>
<keyword evidence="4" id="KW-1185">Reference proteome</keyword>